<dbReference type="RefSeq" id="XP_004431520.1">
    <property type="nucleotide sequence ID" value="XM_004431463.1"/>
</dbReference>
<keyword evidence="5" id="KW-0372">Hormone</keyword>
<comment type="similarity">
    <text evidence="2 7">Belongs to the insulin family.</text>
</comment>
<feature type="domain" description="Insulin-like" evidence="9">
    <location>
        <begin position="26"/>
        <end position="135"/>
    </location>
</feature>
<evidence type="ECO:0000256" key="1">
    <source>
        <dbReference type="ARBA" id="ARBA00004613"/>
    </source>
</evidence>
<evidence type="ECO:0000256" key="7">
    <source>
        <dbReference type="RuleBase" id="RU000406"/>
    </source>
</evidence>
<accession>A0ABM0HPX5</accession>
<evidence type="ECO:0000256" key="6">
    <source>
        <dbReference type="ARBA" id="ARBA00023157"/>
    </source>
</evidence>
<dbReference type="PANTHER" id="PTHR20968">
    <property type="entry name" value="ILGF DOMAIN-CONTAINING PROTEIN"/>
    <property type="match status" value="1"/>
</dbReference>
<evidence type="ECO:0000256" key="2">
    <source>
        <dbReference type="ARBA" id="ARBA00009034"/>
    </source>
</evidence>
<evidence type="ECO:0000259" key="9">
    <source>
        <dbReference type="SMART" id="SM00078"/>
    </source>
</evidence>
<proteinExistence type="inferred from homology"/>
<dbReference type="PANTHER" id="PTHR20968:SF2">
    <property type="entry name" value="INSULIN-LIKE PEPTIDE INSL5"/>
    <property type="match status" value="1"/>
</dbReference>
<reference evidence="11" key="1">
    <citation type="submission" date="2025-08" db="UniProtKB">
        <authorList>
            <consortium name="RefSeq"/>
        </authorList>
    </citation>
    <scope>IDENTIFICATION</scope>
</reference>
<keyword evidence="4 7" id="KW-0964">Secreted</keyword>
<evidence type="ECO:0000256" key="8">
    <source>
        <dbReference type="SAM" id="SignalP"/>
    </source>
</evidence>
<dbReference type="InterPro" id="IPR051777">
    <property type="entry name" value="Insulin-like_neuro_ligands"/>
</dbReference>
<dbReference type="SMART" id="SM00078">
    <property type="entry name" value="IlGF"/>
    <property type="match status" value="1"/>
</dbReference>
<evidence type="ECO:0000256" key="3">
    <source>
        <dbReference type="ARBA" id="ARBA00011207"/>
    </source>
</evidence>
<dbReference type="PROSITE" id="PS00262">
    <property type="entry name" value="INSULIN"/>
    <property type="match status" value="1"/>
</dbReference>
<sequence>MKGCVVTLFLLSVLLAISEVRSEESMKLCGLEYVRTVIYICASSRWRRQLEGLPQAQQAATGNYLQLPSELEVSEESRAQNLLKVDSLGEESLQGGQLATEGLWGSKKRSVMSRRDLQTVCCMDGCSMTELSALC</sequence>
<evidence type="ECO:0000256" key="5">
    <source>
        <dbReference type="ARBA" id="ARBA00022702"/>
    </source>
</evidence>
<comment type="subunit">
    <text evidence="3">Heterodimer of a B chain and an A chain linked by two disulfide bonds.</text>
</comment>
<dbReference type="InterPro" id="IPR036438">
    <property type="entry name" value="Insulin-like_sf"/>
</dbReference>
<feature type="chain" id="PRO_5045669944" evidence="8">
    <location>
        <begin position="23"/>
        <end position="135"/>
    </location>
</feature>
<dbReference type="GeneID" id="101388757"/>
<keyword evidence="8" id="KW-0732">Signal</keyword>
<dbReference type="Pfam" id="PF00049">
    <property type="entry name" value="Insulin"/>
    <property type="match status" value="1"/>
</dbReference>
<dbReference type="InterPro" id="IPR016179">
    <property type="entry name" value="Insulin-like"/>
</dbReference>
<dbReference type="Gene3D" id="1.10.100.10">
    <property type="entry name" value="Insulin-like"/>
    <property type="match status" value="1"/>
</dbReference>
<evidence type="ECO:0000256" key="4">
    <source>
        <dbReference type="ARBA" id="ARBA00022525"/>
    </source>
</evidence>
<name>A0ABM0HPX5_CERSS</name>
<dbReference type="InterPro" id="IPR022353">
    <property type="entry name" value="Insulin_CS"/>
</dbReference>
<keyword evidence="6" id="KW-1015">Disulfide bond</keyword>
<comment type="subcellular location">
    <subcellularLocation>
        <location evidence="1 7">Secreted</location>
    </subcellularLocation>
</comment>
<evidence type="ECO:0000313" key="11">
    <source>
        <dbReference type="RefSeq" id="XP_004431520.1"/>
    </source>
</evidence>
<organism evidence="10 11">
    <name type="scientific">Ceratotherium simum simum</name>
    <name type="common">Southern white rhinoceros</name>
    <dbReference type="NCBI Taxonomy" id="73337"/>
    <lineage>
        <taxon>Eukaryota</taxon>
        <taxon>Metazoa</taxon>
        <taxon>Chordata</taxon>
        <taxon>Craniata</taxon>
        <taxon>Vertebrata</taxon>
        <taxon>Euteleostomi</taxon>
        <taxon>Mammalia</taxon>
        <taxon>Eutheria</taxon>
        <taxon>Laurasiatheria</taxon>
        <taxon>Perissodactyla</taxon>
        <taxon>Rhinocerotidae</taxon>
        <taxon>Ceratotherium</taxon>
    </lineage>
</organism>
<protein>
    <submittedName>
        <fullName evidence="11">Insulin-like peptide INSL5</fullName>
    </submittedName>
</protein>
<evidence type="ECO:0000313" key="10">
    <source>
        <dbReference type="Proteomes" id="UP000694910"/>
    </source>
</evidence>
<dbReference type="Proteomes" id="UP000694910">
    <property type="component" value="Unplaced"/>
</dbReference>
<feature type="signal peptide" evidence="8">
    <location>
        <begin position="1"/>
        <end position="22"/>
    </location>
</feature>
<dbReference type="CDD" id="cd04365">
    <property type="entry name" value="IlGF_relaxin_like"/>
    <property type="match status" value="1"/>
</dbReference>
<dbReference type="SUPFAM" id="SSF56994">
    <property type="entry name" value="Insulin-like"/>
    <property type="match status" value="1"/>
</dbReference>
<gene>
    <name evidence="11" type="primary">LOC101388757</name>
</gene>
<keyword evidence="10" id="KW-1185">Reference proteome</keyword>